<accession>A0A0G3G3C6</accession>
<dbReference type="EMBL" id="CP011367">
    <property type="protein sequence ID" value="AKJ95708.1"/>
    <property type="molecule type" value="Genomic_DNA"/>
</dbReference>
<keyword evidence="2" id="KW-1185">Reference proteome</keyword>
<evidence type="ECO:0000313" key="2">
    <source>
        <dbReference type="Proteomes" id="UP000064201"/>
    </source>
</evidence>
<organism evidence="1 2">
    <name type="scientific">Thioalkalivibrio versutus</name>
    <dbReference type="NCBI Taxonomy" id="106634"/>
    <lineage>
        <taxon>Bacteria</taxon>
        <taxon>Pseudomonadati</taxon>
        <taxon>Pseudomonadota</taxon>
        <taxon>Gammaproteobacteria</taxon>
        <taxon>Chromatiales</taxon>
        <taxon>Ectothiorhodospiraceae</taxon>
        <taxon>Thioalkalivibrio</taxon>
    </lineage>
</organism>
<name>A0A0G3G3C6_9GAMM</name>
<dbReference type="KEGG" id="tvr:TVD_10210"/>
<protein>
    <submittedName>
        <fullName evidence="1">Uncharacterized protein</fullName>
    </submittedName>
</protein>
<evidence type="ECO:0000313" key="1">
    <source>
        <dbReference type="EMBL" id="AKJ95708.1"/>
    </source>
</evidence>
<dbReference type="STRING" id="106634.TVD_10210"/>
<dbReference type="OrthoDB" id="8563902at2"/>
<proteinExistence type="predicted"/>
<reference evidence="1 2" key="1">
    <citation type="submission" date="2015-04" db="EMBL/GenBank/DDBJ databases">
        <title>Complete Sequence for the Genome of the Thioalkalivibrio versutus D301.</title>
        <authorList>
            <person name="Mu T."/>
            <person name="Zhou J."/>
            <person name="Xu X."/>
        </authorList>
    </citation>
    <scope>NUCLEOTIDE SEQUENCE [LARGE SCALE GENOMIC DNA]</scope>
    <source>
        <strain evidence="1 2">D301</strain>
    </source>
</reference>
<dbReference type="AlphaFoldDB" id="A0A0G3G3C6"/>
<dbReference type="PATRIC" id="fig|106634.4.peg.2091"/>
<dbReference type="Proteomes" id="UP000064201">
    <property type="component" value="Chromosome"/>
</dbReference>
<sequence length="87" mass="9967">MNLDFLEQERSLPEGHGHDKIVQWHVFRARDKAEQFAHHVELSEGQDLVGGWTRDSVGMLYWVGVHVDDLERWGNAGAVHKHGARVD</sequence>
<dbReference type="RefSeq" id="WP_018143927.1">
    <property type="nucleotide sequence ID" value="NZ_CP011367.1"/>
</dbReference>
<gene>
    <name evidence="1" type="ORF">TVD_10210</name>
</gene>